<feature type="region of interest" description="Disordered" evidence="6">
    <location>
        <begin position="1"/>
        <end position="49"/>
    </location>
</feature>
<keyword evidence="10" id="KW-1185">Reference proteome</keyword>
<feature type="transmembrane region" description="Helical" evidence="7">
    <location>
        <begin position="158"/>
        <end position="180"/>
    </location>
</feature>
<keyword evidence="2" id="KW-0813">Transport</keyword>
<comment type="caution">
    <text evidence="9">The sequence shown here is derived from an EMBL/GenBank/DDBJ whole genome shotgun (WGS) entry which is preliminary data.</text>
</comment>
<feature type="transmembrane region" description="Helical" evidence="7">
    <location>
        <begin position="201"/>
        <end position="222"/>
    </location>
</feature>
<accession>A0AAV6UJB0</accession>
<feature type="transmembrane region" description="Helical" evidence="7">
    <location>
        <begin position="404"/>
        <end position="425"/>
    </location>
</feature>
<dbReference type="InterPro" id="IPR011701">
    <property type="entry name" value="MFS"/>
</dbReference>
<dbReference type="InterPro" id="IPR036259">
    <property type="entry name" value="MFS_trans_sf"/>
</dbReference>
<name>A0AAV6UJB0_9ARAC</name>
<feature type="domain" description="Major facilitator superfamily (MFS) profile" evidence="8">
    <location>
        <begin position="68"/>
        <end position="466"/>
    </location>
</feature>
<dbReference type="PANTHER" id="PTHR23506:SF26">
    <property type="entry name" value="MFS-TYPE TRANSPORTER SLC18B1"/>
    <property type="match status" value="1"/>
</dbReference>
<feature type="transmembrane region" description="Helical" evidence="7">
    <location>
        <begin position="102"/>
        <end position="121"/>
    </location>
</feature>
<evidence type="ECO:0000256" key="4">
    <source>
        <dbReference type="ARBA" id="ARBA00022989"/>
    </source>
</evidence>
<feature type="transmembrane region" description="Helical" evidence="7">
    <location>
        <begin position="437"/>
        <end position="462"/>
    </location>
</feature>
<feature type="transmembrane region" description="Helical" evidence="7">
    <location>
        <begin position="264"/>
        <end position="284"/>
    </location>
</feature>
<dbReference type="GO" id="GO:0016020">
    <property type="term" value="C:membrane"/>
    <property type="evidence" value="ECO:0007669"/>
    <property type="project" value="UniProtKB-SubCell"/>
</dbReference>
<feature type="transmembrane region" description="Helical" evidence="7">
    <location>
        <begin position="363"/>
        <end position="383"/>
    </location>
</feature>
<dbReference type="PROSITE" id="PS50850">
    <property type="entry name" value="MFS"/>
    <property type="match status" value="1"/>
</dbReference>
<dbReference type="InterPro" id="IPR020846">
    <property type="entry name" value="MFS_dom"/>
</dbReference>
<dbReference type="Gene3D" id="1.20.1250.20">
    <property type="entry name" value="MFS general substrate transporter like domains"/>
    <property type="match status" value="2"/>
</dbReference>
<feature type="transmembrane region" description="Helical" evidence="7">
    <location>
        <begin position="304"/>
        <end position="323"/>
    </location>
</feature>
<reference evidence="9 10" key="1">
    <citation type="journal article" date="2022" name="Nat. Ecol. Evol.">
        <title>A masculinizing supergene underlies an exaggerated male reproductive morph in a spider.</title>
        <authorList>
            <person name="Hendrickx F."/>
            <person name="De Corte Z."/>
            <person name="Sonet G."/>
            <person name="Van Belleghem S.M."/>
            <person name="Kostlbacher S."/>
            <person name="Vangestel C."/>
        </authorList>
    </citation>
    <scope>NUCLEOTIDE SEQUENCE [LARGE SCALE GENOMIC DNA]</scope>
    <source>
        <strain evidence="9">W744_W776</strain>
    </source>
</reference>
<feature type="transmembrane region" description="Helical" evidence="7">
    <location>
        <begin position="68"/>
        <end position="90"/>
    </location>
</feature>
<dbReference type="EMBL" id="JAFNEN010000401">
    <property type="protein sequence ID" value="KAG8183864.1"/>
    <property type="molecule type" value="Genomic_DNA"/>
</dbReference>
<evidence type="ECO:0000313" key="10">
    <source>
        <dbReference type="Proteomes" id="UP000827092"/>
    </source>
</evidence>
<dbReference type="PANTHER" id="PTHR23506">
    <property type="entry name" value="GH10249P"/>
    <property type="match status" value="1"/>
</dbReference>
<evidence type="ECO:0000256" key="2">
    <source>
        <dbReference type="ARBA" id="ARBA00022448"/>
    </source>
</evidence>
<evidence type="ECO:0000256" key="3">
    <source>
        <dbReference type="ARBA" id="ARBA00022692"/>
    </source>
</evidence>
<sequence length="466" mass="49286">MDKAETNGGVNGETNSGVNGETNSGVNGETNSGVNGETNGGMNGDVVETGEVKPPAKKKIMNAKKYRILASVVYGNLFLGSCYSLMAPIYPAEAERKHATASAYGLVFGVYQLVMFVSAPLYGKIISVLKPGFMMKTGMLVSGICVILFSFLDRAPPGLPFIALSITIRAVDALGASAFLTASYTTLGCELPEVIGRAMSIVETAFAVGLAIGPVMGGILYQAGGFGLPFQVVGALLLTGTVVNMFLFTDTDDIPAQKVSAKKLIANIDFLIDLICVSTCFAMLGFNEATLEPHARQFHLTPTAIGGIFLISGVVDALSSPLWGYLAEKVPNAQIFTCLGGLLFIICFLIVGPVPFFKFPTSFTLVIIAQFLLGMAMGCQIVSSFTHGMKHTIERGFPDEVGTYGLISGMLFSSSCFGAFLGPSLGGILIDQVGYKYATAVVVGVETVVTLICLCRLLHLFLKKKR</sequence>
<proteinExistence type="predicted"/>
<evidence type="ECO:0000259" key="8">
    <source>
        <dbReference type="PROSITE" id="PS50850"/>
    </source>
</evidence>
<feature type="transmembrane region" description="Helical" evidence="7">
    <location>
        <begin position="228"/>
        <end position="248"/>
    </location>
</feature>
<dbReference type="Pfam" id="PF07690">
    <property type="entry name" value="MFS_1"/>
    <property type="match status" value="1"/>
</dbReference>
<gene>
    <name evidence="9" type="ORF">JTE90_005328</name>
</gene>
<dbReference type="AlphaFoldDB" id="A0AAV6UJB0"/>
<dbReference type="Proteomes" id="UP000827092">
    <property type="component" value="Unassembled WGS sequence"/>
</dbReference>
<dbReference type="GO" id="GO:0022857">
    <property type="term" value="F:transmembrane transporter activity"/>
    <property type="evidence" value="ECO:0007669"/>
    <property type="project" value="InterPro"/>
</dbReference>
<evidence type="ECO:0000256" key="6">
    <source>
        <dbReference type="SAM" id="MobiDB-lite"/>
    </source>
</evidence>
<keyword evidence="5 7" id="KW-0472">Membrane</keyword>
<keyword evidence="3 7" id="KW-0812">Transmembrane</keyword>
<feature type="transmembrane region" description="Helical" evidence="7">
    <location>
        <begin position="335"/>
        <end position="357"/>
    </location>
</feature>
<feature type="compositionally biased region" description="Polar residues" evidence="6">
    <location>
        <begin position="12"/>
        <end position="37"/>
    </location>
</feature>
<feature type="transmembrane region" description="Helical" evidence="7">
    <location>
        <begin position="133"/>
        <end position="152"/>
    </location>
</feature>
<protein>
    <recommendedName>
        <fullName evidence="8">Major facilitator superfamily (MFS) profile domain-containing protein</fullName>
    </recommendedName>
</protein>
<evidence type="ECO:0000313" key="9">
    <source>
        <dbReference type="EMBL" id="KAG8183864.1"/>
    </source>
</evidence>
<dbReference type="InterPro" id="IPR050930">
    <property type="entry name" value="MFS_Vesicular_Transporter"/>
</dbReference>
<keyword evidence="4 7" id="KW-1133">Transmembrane helix</keyword>
<comment type="subcellular location">
    <subcellularLocation>
        <location evidence="1">Membrane</location>
        <topology evidence="1">Multi-pass membrane protein</topology>
    </subcellularLocation>
</comment>
<evidence type="ECO:0000256" key="1">
    <source>
        <dbReference type="ARBA" id="ARBA00004141"/>
    </source>
</evidence>
<organism evidence="9 10">
    <name type="scientific">Oedothorax gibbosus</name>
    <dbReference type="NCBI Taxonomy" id="931172"/>
    <lineage>
        <taxon>Eukaryota</taxon>
        <taxon>Metazoa</taxon>
        <taxon>Ecdysozoa</taxon>
        <taxon>Arthropoda</taxon>
        <taxon>Chelicerata</taxon>
        <taxon>Arachnida</taxon>
        <taxon>Araneae</taxon>
        <taxon>Araneomorphae</taxon>
        <taxon>Entelegynae</taxon>
        <taxon>Araneoidea</taxon>
        <taxon>Linyphiidae</taxon>
        <taxon>Erigoninae</taxon>
        <taxon>Oedothorax</taxon>
    </lineage>
</organism>
<evidence type="ECO:0000256" key="5">
    <source>
        <dbReference type="ARBA" id="ARBA00023136"/>
    </source>
</evidence>
<evidence type="ECO:0000256" key="7">
    <source>
        <dbReference type="SAM" id="Phobius"/>
    </source>
</evidence>
<dbReference type="SUPFAM" id="SSF103473">
    <property type="entry name" value="MFS general substrate transporter"/>
    <property type="match status" value="1"/>
</dbReference>